<evidence type="ECO:0000313" key="3">
    <source>
        <dbReference type="EMBL" id="KAJ3055260.1"/>
    </source>
</evidence>
<proteinExistence type="inferred from homology"/>
<organism evidence="3 4">
    <name type="scientific">Rhizophlyctis rosea</name>
    <dbReference type="NCBI Taxonomy" id="64517"/>
    <lineage>
        <taxon>Eukaryota</taxon>
        <taxon>Fungi</taxon>
        <taxon>Fungi incertae sedis</taxon>
        <taxon>Chytridiomycota</taxon>
        <taxon>Chytridiomycota incertae sedis</taxon>
        <taxon>Chytridiomycetes</taxon>
        <taxon>Rhizophlyctidales</taxon>
        <taxon>Rhizophlyctidaceae</taxon>
        <taxon>Rhizophlyctis</taxon>
    </lineage>
</organism>
<dbReference type="PANTHER" id="PTHR43157:SF31">
    <property type="entry name" value="PHOSPHATIDYLINOSITOL-GLYCAN BIOSYNTHESIS CLASS F PROTEIN"/>
    <property type="match status" value="1"/>
</dbReference>
<dbReference type="InterPro" id="IPR036291">
    <property type="entry name" value="NAD(P)-bd_dom_sf"/>
</dbReference>
<dbReference type="Proteomes" id="UP001212841">
    <property type="component" value="Unassembled WGS sequence"/>
</dbReference>
<dbReference type="SUPFAM" id="SSF51735">
    <property type="entry name" value="NAD(P)-binding Rossmann-fold domains"/>
    <property type="match status" value="1"/>
</dbReference>
<dbReference type="PANTHER" id="PTHR43157">
    <property type="entry name" value="PHOSPHATIDYLINOSITOL-GLYCAN BIOSYNTHESIS CLASS F PROTEIN-RELATED"/>
    <property type="match status" value="1"/>
</dbReference>
<accession>A0AAD5SH00</accession>
<keyword evidence="1" id="KW-0560">Oxidoreductase</keyword>
<evidence type="ECO:0008006" key="5">
    <source>
        <dbReference type="Google" id="ProtNLM"/>
    </source>
</evidence>
<comment type="similarity">
    <text evidence="2">Belongs to the short-chain dehydrogenases/reductases (SDR) family.</text>
</comment>
<dbReference type="InterPro" id="IPR002347">
    <property type="entry name" value="SDR_fam"/>
</dbReference>
<gene>
    <name evidence="3" type="ORF">HK097_011062</name>
</gene>
<dbReference type="Gene3D" id="3.40.50.720">
    <property type="entry name" value="NAD(P)-binding Rossmann-like Domain"/>
    <property type="match status" value="1"/>
</dbReference>
<evidence type="ECO:0000256" key="2">
    <source>
        <dbReference type="RuleBase" id="RU000363"/>
    </source>
</evidence>
<dbReference type="PRINTS" id="PR00081">
    <property type="entry name" value="GDHRDH"/>
</dbReference>
<keyword evidence="4" id="KW-1185">Reference proteome</keyword>
<evidence type="ECO:0000313" key="4">
    <source>
        <dbReference type="Proteomes" id="UP001212841"/>
    </source>
</evidence>
<reference evidence="3" key="1">
    <citation type="submission" date="2020-05" db="EMBL/GenBank/DDBJ databases">
        <title>Phylogenomic resolution of chytrid fungi.</title>
        <authorList>
            <person name="Stajich J.E."/>
            <person name="Amses K."/>
            <person name="Simmons R."/>
            <person name="Seto K."/>
            <person name="Myers J."/>
            <person name="Bonds A."/>
            <person name="Quandt C.A."/>
            <person name="Barry K."/>
            <person name="Liu P."/>
            <person name="Grigoriev I."/>
            <person name="Longcore J.E."/>
            <person name="James T.Y."/>
        </authorList>
    </citation>
    <scope>NUCLEOTIDE SEQUENCE</scope>
    <source>
        <strain evidence="3">JEL0318</strain>
    </source>
</reference>
<dbReference type="GO" id="GO:0016491">
    <property type="term" value="F:oxidoreductase activity"/>
    <property type="evidence" value="ECO:0007669"/>
    <property type="project" value="UniProtKB-KW"/>
</dbReference>
<dbReference type="Pfam" id="PF00106">
    <property type="entry name" value="adh_short"/>
    <property type="match status" value="1"/>
</dbReference>
<dbReference type="EMBL" id="JADGJD010000088">
    <property type="protein sequence ID" value="KAJ3055260.1"/>
    <property type="molecule type" value="Genomic_DNA"/>
</dbReference>
<dbReference type="AlphaFoldDB" id="A0AAD5SH00"/>
<comment type="caution">
    <text evidence="3">The sequence shown here is derived from an EMBL/GenBank/DDBJ whole genome shotgun (WGS) entry which is preliminary data.</text>
</comment>
<protein>
    <recommendedName>
        <fullName evidence="5">NAD(P)-binding protein</fullName>
    </recommendedName>
</protein>
<dbReference type="PRINTS" id="PR00080">
    <property type="entry name" value="SDRFAMILY"/>
</dbReference>
<name>A0AAD5SH00_9FUNG</name>
<sequence>MPTVPIQIQQALDRVVANLPSPAQSFLARHGDKVAIAAAGILVAFVARKIAAGGKASKADLTKDLTGKVAIITGGNGGIGYETALQLAKQNATVCIAARPSPKTTQAVESIRQKSKNPHVFAEDLDVQSLKSVRAFAERWRKSGSKIHWLINNAGVSSHNGRQVTPEGLETMIATNHLGHFLLTNLLLDIIVASGHARIINVSSEAHRNRELDLDDLNREKGFGNYSTYGESKLANVMFTAALARRLQGTDVITQSLHPGVVRTELIRGAPLWIRIVSVLITPLKILAKTPWEGAQTTLHCALSQEAGYLGGAYWKDCQVCSVRSKQGRDKEAQEKLWNVSAKIVGL</sequence>
<evidence type="ECO:0000256" key="1">
    <source>
        <dbReference type="ARBA" id="ARBA00023002"/>
    </source>
</evidence>